<feature type="compositionally biased region" description="Low complexity" evidence="1">
    <location>
        <begin position="192"/>
        <end position="211"/>
    </location>
</feature>
<reference evidence="2 3" key="1">
    <citation type="submission" date="2024-06" db="EMBL/GenBank/DDBJ databases">
        <title>The Natural Products Discovery Center: Release of the First 8490 Sequenced Strains for Exploring Actinobacteria Biosynthetic Diversity.</title>
        <authorList>
            <person name="Kalkreuter E."/>
            <person name="Kautsar S.A."/>
            <person name="Yang D."/>
            <person name="Bader C.D."/>
            <person name="Teijaro C.N."/>
            <person name="Fluegel L."/>
            <person name="Davis C.M."/>
            <person name="Simpson J.R."/>
            <person name="Lauterbach L."/>
            <person name="Steele A.D."/>
            <person name="Gui C."/>
            <person name="Meng S."/>
            <person name="Li G."/>
            <person name="Viehrig K."/>
            <person name="Ye F."/>
            <person name="Su P."/>
            <person name="Kiefer A.F."/>
            <person name="Nichols A."/>
            <person name="Cepeda A.J."/>
            <person name="Yan W."/>
            <person name="Fan B."/>
            <person name="Jiang Y."/>
            <person name="Adhikari A."/>
            <person name="Zheng C.-J."/>
            <person name="Schuster L."/>
            <person name="Cowan T.M."/>
            <person name="Smanski M.J."/>
            <person name="Chevrette M.G."/>
            <person name="De Carvalho L.P.S."/>
            <person name="Shen B."/>
        </authorList>
    </citation>
    <scope>NUCLEOTIDE SEQUENCE [LARGE SCALE GENOMIC DNA]</scope>
    <source>
        <strain evidence="2 3">NPDC050403</strain>
    </source>
</reference>
<feature type="region of interest" description="Disordered" evidence="1">
    <location>
        <begin position="1"/>
        <end position="21"/>
    </location>
</feature>
<comment type="caution">
    <text evidence="2">The sequence shown here is derived from an EMBL/GenBank/DDBJ whole genome shotgun (WGS) entry which is preliminary data.</text>
</comment>
<dbReference type="Proteomes" id="UP001551695">
    <property type="component" value="Unassembled WGS sequence"/>
</dbReference>
<evidence type="ECO:0000313" key="2">
    <source>
        <dbReference type="EMBL" id="MEV0711405.1"/>
    </source>
</evidence>
<sequence>MTFQYEQSKIAAQSATDNASSQSHIVLKNTFDPLVTDSAAESKADYAKIAEGWEYSVQIFAARIKRSSESAWSGTAATTARQSISDYATDALNLTPALKELSTRVDEAVTAVNNTKRDLTPYSGDPQSWWNPGDWFDGNPEADAEEAARKVVQEKYINPIARTDQSIPVLPKPKDPTNQSGDPGTPGGGTPSTGSPTTGSPTTGTPTGTTPAAANPNSDDPSTNPQSSGNSPSTGSPTTGTPTTGTPTGTNPAGTNPAAANVPTTNVPKTNSPTGTPRTGTPGSGSPGSGSPSGTSPGAGRSVTATPTSKGTGGGSGGSSGKSTGSGSGRNGMPGMGGMGNRGGKGDDDDEHKIPDYLIQDRETELLGVQPRVLPPGGVIGG</sequence>
<keyword evidence="3" id="KW-1185">Reference proteome</keyword>
<feature type="compositionally biased region" description="Low complexity" evidence="1">
    <location>
        <begin position="221"/>
        <end position="281"/>
    </location>
</feature>
<protein>
    <recommendedName>
        <fullName evidence="4">Type VII secretion system (Wss) protein ESAT-6</fullName>
    </recommendedName>
</protein>
<proteinExistence type="predicted"/>
<feature type="compositionally biased region" description="Gly residues" evidence="1">
    <location>
        <begin position="311"/>
        <end position="343"/>
    </location>
</feature>
<name>A0ABV3G152_9NOCA</name>
<gene>
    <name evidence="2" type="ORF">AB0I48_27950</name>
</gene>
<feature type="compositionally biased region" description="Low complexity" evidence="1">
    <location>
        <begin position="289"/>
        <end position="302"/>
    </location>
</feature>
<dbReference type="RefSeq" id="WP_357787760.1">
    <property type="nucleotide sequence ID" value="NZ_JBFAKC010000015.1"/>
</dbReference>
<feature type="region of interest" description="Disordered" evidence="1">
    <location>
        <begin position="156"/>
        <end position="355"/>
    </location>
</feature>
<evidence type="ECO:0000256" key="1">
    <source>
        <dbReference type="SAM" id="MobiDB-lite"/>
    </source>
</evidence>
<evidence type="ECO:0000313" key="3">
    <source>
        <dbReference type="Proteomes" id="UP001551695"/>
    </source>
</evidence>
<accession>A0ABV3G152</accession>
<dbReference type="EMBL" id="JBFAKC010000015">
    <property type="protein sequence ID" value="MEV0711405.1"/>
    <property type="molecule type" value="Genomic_DNA"/>
</dbReference>
<evidence type="ECO:0008006" key="4">
    <source>
        <dbReference type="Google" id="ProtNLM"/>
    </source>
</evidence>
<organism evidence="2 3">
    <name type="scientific">Nocardia aurea</name>
    <dbReference type="NCBI Taxonomy" id="2144174"/>
    <lineage>
        <taxon>Bacteria</taxon>
        <taxon>Bacillati</taxon>
        <taxon>Actinomycetota</taxon>
        <taxon>Actinomycetes</taxon>
        <taxon>Mycobacteriales</taxon>
        <taxon>Nocardiaceae</taxon>
        <taxon>Nocardia</taxon>
    </lineage>
</organism>